<evidence type="ECO:0000256" key="4">
    <source>
        <dbReference type="ARBA" id="ARBA00022525"/>
    </source>
</evidence>
<gene>
    <name evidence="7" type="primary">flgL</name>
    <name evidence="7" type="ORF">ACFOJE_09930</name>
</gene>
<evidence type="ECO:0000313" key="7">
    <source>
        <dbReference type="EMBL" id="MFC2972525.1"/>
    </source>
</evidence>
<dbReference type="SUPFAM" id="SSF64518">
    <property type="entry name" value="Phase 1 flagellin"/>
    <property type="match status" value="2"/>
</dbReference>
<keyword evidence="7" id="KW-0969">Cilium</keyword>
<keyword evidence="5" id="KW-0975">Bacterial flagellum</keyword>
<comment type="caution">
    <text evidence="7">The sequence shown here is derived from an EMBL/GenBank/DDBJ whole genome shotgun (WGS) entry which is preliminary data.</text>
</comment>
<comment type="similarity">
    <text evidence="3">Belongs to the bacterial flagellin family.</text>
</comment>
<dbReference type="InterPro" id="IPR013384">
    <property type="entry name" value="Flagell_FlgL"/>
</dbReference>
<comment type="subcellular location">
    <subcellularLocation>
        <location evidence="1">Bacterial flagellum</location>
    </subcellularLocation>
    <subcellularLocation>
        <location evidence="2">Secreted</location>
    </subcellularLocation>
</comment>
<feature type="domain" description="Flagellin N-terminal" evidence="6">
    <location>
        <begin position="3"/>
        <end position="140"/>
    </location>
</feature>
<dbReference type="Pfam" id="PF00669">
    <property type="entry name" value="Flagellin_N"/>
    <property type="match status" value="1"/>
</dbReference>
<keyword evidence="8" id="KW-1185">Reference proteome</keyword>
<keyword evidence="7" id="KW-0966">Cell projection</keyword>
<dbReference type="Gene3D" id="1.20.1330.10">
    <property type="entry name" value="f41 fragment of flagellin, N-terminal domain"/>
    <property type="match status" value="2"/>
</dbReference>
<evidence type="ECO:0000259" key="6">
    <source>
        <dbReference type="Pfam" id="PF00669"/>
    </source>
</evidence>
<evidence type="ECO:0000256" key="2">
    <source>
        <dbReference type="ARBA" id="ARBA00004613"/>
    </source>
</evidence>
<organism evidence="7 8">
    <name type="scientific">Azotobacter bryophylli</name>
    <dbReference type="NCBI Taxonomy" id="1986537"/>
    <lineage>
        <taxon>Bacteria</taxon>
        <taxon>Pseudomonadati</taxon>
        <taxon>Pseudomonadota</taxon>
        <taxon>Gammaproteobacteria</taxon>
        <taxon>Pseudomonadales</taxon>
        <taxon>Pseudomonadaceae</taxon>
        <taxon>Azotobacter</taxon>
    </lineage>
</organism>
<evidence type="ECO:0000256" key="3">
    <source>
        <dbReference type="ARBA" id="ARBA00005709"/>
    </source>
</evidence>
<dbReference type="InterPro" id="IPR001029">
    <property type="entry name" value="Flagellin_N"/>
</dbReference>
<dbReference type="InterPro" id="IPR001492">
    <property type="entry name" value="Flagellin"/>
</dbReference>
<sequence length="480" mass="49662">MRISTVTMYQQSINALNQQQSQYSKIGLQLASGKRVTNPSDDPQAASQAVVVEQSKAVNQQYTDARVSTRNALSQEESVLNSVSDALTSVKGLLVQAGADTLSNADRSSIASDLKGIYQTLIGQANATDGNGRYLFGGYQDSSPPFVSSNSGQAQYVGDTGQQLQQVDASRQMPSNDSGQQIFLNAHNSAQYVARAGSGNTGSVTFAGPTVVDTTAAGYGNGFVISFDGAGNYSVDGGTPQPYTSGDSVTVNGMSLTLKGTPAAGDTVSVTAGHGYLAQGSTSNTGSFSYGSLSVSNASDPNFGTPFDIVFDGAGNYSTDGGTTSQPYVSGQTISANGLSLTVQGTPAAGDTISVGTAGNSTPNIFRTLEQVITALDQPAATAADKASLQNTLSTANRELNNSLDNVLTTRASVGSRLNELDVIDSVGSSRNLSYSQTLSDLVDLDYNQAISDYSLRQVGLQAAQKAYVGIQSLSLFKLI</sequence>
<keyword evidence="7" id="KW-0282">Flagellum</keyword>
<protein>
    <submittedName>
        <fullName evidence="7">Flagellar hook-associated protein FlgL</fullName>
    </submittedName>
</protein>
<proteinExistence type="inferred from homology"/>
<dbReference type="EMBL" id="JBHRSJ010000017">
    <property type="protein sequence ID" value="MFC2972525.1"/>
    <property type="molecule type" value="Genomic_DNA"/>
</dbReference>
<dbReference type="RefSeq" id="WP_377814170.1">
    <property type="nucleotide sequence ID" value="NZ_JBHRSJ010000017.1"/>
</dbReference>
<evidence type="ECO:0000313" key="8">
    <source>
        <dbReference type="Proteomes" id="UP001595457"/>
    </source>
</evidence>
<evidence type="ECO:0000256" key="5">
    <source>
        <dbReference type="ARBA" id="ARBA00023143"/>
    </source>
</evidence>
<dbReference type="PANTHER" id="PTHR42792">
    <property type="entry name" value="FLAGELLIN"/>
    <property type="match status" value="1"/>
</dbReference>
<dbReference type="NCBIfam" id="TIGR02550">
    <property type="entry name" value="flagell_flgL"/>
    <property type="match status" value="1"/>
</dbReference>
<keyword evidence="4" id="KW-0964">Secreted</keyword>
<accession>A0ABV7ATX9</accession>
<evidence type="ECO:0000256" key="1">
    <source>
        <dbReference type="ARBA" id="ARBA00004365"/>
    </source>
</evidence>
<dbReference type="Proteomes" id="UP001595457">
    <property type="component" value="Unassembled WGS sequence"/>
</dbReference>
<name>A0ABV7ATX9_9GAMM</name>
<dbReference type="PANTHER" id="PTHR42792:SF1">
    <property type="entry name" value="FLAGELLAR HOOK-ASSOCIATED PROTEIN 3"/>
    <property type="match status" value="1"/>
</dbReference>
<reference evidence="8" key="1">
    <citation type="journal article" date="2019" name="Int. J. Syst. Evol. Microbiol.">
        <title>The Global Catalogue of Microorganisms (GCM) 10K type strain sequencing project: providing services to taxonomists for standard genome sequencing and annotation.</title>
        <authorList>
            <consortium name="The Broad Institute Genomics Platform"/>
            <consortium name="The Broad Institute Genome Sequencing Center for Infectious Disease"/>
            <person name="Wu L."/>
            <person name="Ma J."/>
        </authorList>
    </citation>
    <scope>NUCLEOTIDE SEQUENCE [LARGE SCALE GENOMIC DNA]</scope>
    <source>
        <strain evidence="8">KCTC 62195</strain>
    </source>
</reference>